<dbReference type="GO" id="GO:0005576">
    <property type="term" value="C:extracellular region"/>
    <property type="evidence" value="ECO:0007669"/>
    <property type="project" value="TreeGrafter"/>
</dbReference>
<feature type="compositionally biased region" description="Basic and acidic residues" evidence="20">
    <location>
        <begin position="43"/>
        <end position="52"/>
    </location>
</feature>
<feature type="compositionally biased region" description="Low complexity" evidence="20">
    <location>
        <begin position="32"/>
        <end position="42"/>
    </location>
</feature>
<dbReference type="AlphaFoldDB" id="A0A9P5VNJ7"/>
<dbReference type="EC" id="3.2.1.39" evidence="5"/>
<dbReference type="GO" id="GO:0009277">
    <property type="term" value="C:fungal-type cell wall"/>
    <property type="evidence" value="ECO:0007669"/>
    <property type="project" value="TreeGrafter"/>
</dbReference>
<keyword evidence="21" id="KW-0812">Transmembrane</keyword>
<evidence type="ECO:0000256" key="11">
    <source>
        <dbReference type="ARBA" id="ARBA00023136"/>
    </source>
</evidence>
<feature type="compositionally biased region" description="Low complexity" evidence="20">
    <location>
        <begin position="1"/>
        <end position="13"/>
    </location>
</feature>
<evidence type="ECO:0000256" key="19">
    <source>
        <dbReference type="RuleBase" id="RU004335"/>
    </source>
</evidence>
<keyword evidence="9" id="KW-0732">Signal</keyword>
<name>A0A9P5VNJ7_9FUNG</name>
<evidence type="ECO:0000256" key="2">
    <source>
        <dbReference type="ARBA" id="ARBA00004191"/>
    </source>
</evidence>
<dbReference type="GO" id="GO:0005886">
    <property type="term" value="C:plasma membrane"/>
    <property type="evidence" value="ECO:0007669"/>
    <property type="project" value="UniProtKB-SubCell"/>
</dbReference>
<keyword evidence="21" id="KW-1133">Transmembrane helix</keyword>
<evidence type="ECO:0000256" key="13">
    <source>
        <dbReference type="ARBA" id="ARBA00023277"/>
    </source>
</evidence>
<evidence type="ECO:0000256" key="9">
    <source>
        <dbReference type="ARBA" id="ARBA00022729"/>
    </source>
</evidence>
<evidence type="ECO:0000256" key="16">
    <source>
        <dbReference type="ARBA" id="ARBA00037649"/>
    </source>
</evidence>
<evidence type="ECO:0000313" key="22">
    <source>
        <dbReference type="EMBL" id="KAF9334513.1"/>
    </source>
</evidence>
<keyword evidence="14" id="KW-0961">Cell wall biogenesis/degradation</keyword>
<keyword evidence="7" id="KW-0134">Cell wall</keyword>
<evidence type="ECO:0000256" key="15">
    <source>
        <dbReference type="ARBA" id="ARBA00023326"/>
    </source>
</evidence>
<keyword evidence="23" id="KW-1185">Reference proteome</keyword>
<evidence type="ECO:0000256" key="1">
    <source>
        <dbReference type="ARBA" id="ARBA00000382"/>
    </source>
</evidence>
<dbReference type="InterPro" id="IPR017853">
    <property type="entry name" value="GH"/>
</dbReference>
<feature type="transmembrane region" description="Helical" evidence="21">
    <location>
        <begin position="86"/>
        <end position="107"/>
    </location>
</feature>
<dbReference type="InterPro" id="IPR000490">
    <property type="entry name" value="Glyco_hydro_17"/>
</dbReference>
<reference evidence="22" key="1">
    <citation type="journal article" date="2020" name="Fungal Divers.">
        <title>Resolving the Mortierellaceae phylogeny through synthesis of multi-gene phylogenetics and phylogenomics.</title>
        <authorList>
            <person name="Vandepol N."/>
            <person name="Liber J."/>
            <person name="Desiro A."/>
            <person name="Na H."/>
            <person name="Kennedy M."/>
            <person name="Barry K."/>
            <person name="Grigoriev I.V."/>
            <person name="Miller A.N."/>
            <person name="O'Donnell K."/>
            <person name="Stajich J.E."/>
            <person name="Bonito G."/>
        </authorList>
    </citation>
    <scope>NUCLEOTIDE SEQUENCE</scope>
    <source>
        <strain evidence="22">NVP1</strain>
    </source>
</reference>
<comment type="subcellular location">
    <subcellularLocation>
        <location evidence="3">Cell membrane</location>
        <topology evidence="3">Single-pass type II membrane protein</topology>
    </subcellularLocation>
    <subcellularLocation>
        <location evidence="2">Secreted</location>
        <location evidence="2">Cell wall</location>
    </subcellularLocation>
</comment>
<protein>
    <recommendedName>
        <fullName evidence="5">glucan endo-1,3-beta-D-glucosidase</fullName>
        <ecNumber evidence="5">3.2.1.39</ecNumber>
    </recommendedName>
    <alternativeName>
        <fullName evidence="18">Endo-1,3-beta-glucanase btgC</fullName>
    </alternativeName>
    <alternativeName>
        <fullName evidence="17">Laminarinase btgC</fullName>
    </alternativeName>
</protein>
<gene>
    <name evidence="22" type="ORF">BG006_002023</name>
</gene>
<keyword evidence="10" id="KW-0378">Hydrolase</keyword>
<dbReference type="GO" id="GO:0042973">
    <property type="term" value="F:glucan endo-1,3-beta-D-glucosidase activity"/>
    <property type="evidence" value="ECO:0007669"/>
    <property type="project" value="UniProtKB-EC"/>
</dbReference>
<dbReference type="Pfam" id="PF00332">
    <property type="entry name" value="Glyco_hydro_17"/>
    <property type="match status" value="1"/>
</dbReference>
<evidence type="ECO:0000256" key="10">
    <source>
        <dbReference type="ARBA" id="ARBA00022801"/>
    </source>
</evidence>
<feature type="compositionally biased region" description="Gly residues" evidence="20">
    <location>
        <begin position="117"/>
        <end position="128"/>
    </location>
</feature>
<dbReference type="Proteomes" id="UP000696485">
    <property type="component" value="Unassembled WGS sequence"/>
</dbReference>
<evidence type="ECO:0000256" key="8">
    <source>
        <dbReference type="ARBA" id="ARBA00022525"/>
    </source>
</evidence>
<feature type="region of interest" description="Disordered" evidence="20">
    <location>
        <begin position="1"/>
        <end position="61"/>
    </location>
</feature>
<sequence>MSHYNNHQGGHYNNNHDDEEYDDGYDTRSAYPMQQHMTPQQQRQEERRRHAEQSAASATAAAAAAGKGSSPWLSNQKKKSSKCKTIAWAVLALLLIAIAGVLAWYFAVYKKDNKGSGNSGGGGGGGGKTPANGPTVISPNGTVIPNTNYPLKKVFYGMAYVPLNAQLPDCFNTQQSVDEELQLVAQTTTRVRLYGTDCNVLRYTLDSIKRLKLDLKVVVGIWIDKDNATYTRQTTEFYNVMNTYGWDNILGVSVGNEVIFDEYQPLPVLMAHIAEVKAKVVAMGQPNIPVFTSDLEKANQPPLTSNNNEDLAGVNLHPFFSGVPIEKGGSWFWEFLTTTVEPTINSNNTKKLDVWITEVGWPTFPLSAAYKASVPSIPNLQIFLDTWLCDANAKKIPYYYFEFFDAPWKINPGSAVEGFWGLLTIDKKLKVRLPDCVIA</sequence>
<dbReference type="Gene3D" id="3.20.20.80">
    <property type="entry name" value="Glycosidases"/>
    <property type="match status" value="2"/>
</dbReference>
<keyword evidence="12" id="KW-0325">Glycoprotein</keyword>
<evidence type="ECO:0000256" key="18">
    <source>
        <dbReference type="ARBA" id="ARBA00043078"/>
    </source>
</evidence>
<proteinExistence type="inferred from homology"/>
<dbReference type="GO" id="GO:0009986">
    <property type="term" value="C:cell surface"/>
    <property type="evidence" value="ECO:0007669"/>
    <property type="project" value="TreeGrafter"/>
</dbReference>
<organism evidence="22 23">
    <name type="scientific">Podila minutissima</name>
    <dbReference type="NCBI Taxonomy" id="64525"/>
    <lineage>
        <taxon>Eukaryota</taxon>
        <taxon>Fungi</taxon>
        <taxon>Fungi incertae sedis</taxon>
        <taxon>Mucoromycota</taxon>
        <taxon>Mortierellomycotina</taxon>
        <taxon>Mortierellomycetes</taxon>
        <taxon>Mortierellales</taxon>
        <taxon>Mortierellaceae</taxon>
        <taxon>Podila</taxon>
    </lineage>
</organism>
<dbReference type="SUPFAM" id="SSF51445">
    <property type="entry name" value="(Trans)glycosidases"/>
    <property type="match status" value="1"/>
</dbReference>
<comment type="catalytic activity">
    <reaction evidence="1">
        <text>Hydrolysis of (1-&gt;3)-beta-D-glucosidic linkages in (1-&gt;3)-beta-D-glucans.</text>
        <dbReference type="EC" id="3.2.1.39"/>
    </reaction>
</comment>
<feature type="region of interest" description="Disordered" evidence="20">
    <location>
        <begin position="117"/>
        <end position="139"/>
    </location>
</feature>
<keyword evidence="11 21" id="KW-0472">Membrane</keyword>
<evidence type="ECO:0000256" key="4">
    <source>
        <dbReference type="ARBA" id="ARBA00008773"/>
    </source>
</evidence>
<dbReference type="GO" id="GO:0000272">
    <property type="term" value="P:polysaccharide catabolic process"/>
    <property type="evidence" value="ECO:0007669"/>
    <property type="project" value="UniProtKB-KW"/>
</dbReference>
<evidence type="ECO:0000256" key="3">
    <source>
        <dbReference type="ARBA" id="ARBA00004401"/>
    </source>
</evidence>
<comment type="function">
    <text evidence="16">Glucanases play a role in cell expansion during growth, in cell-cell fusion during mating, and in spore release during sporulation. This enzyme may be involved in beta-glucan degradation. Active on laminarin and lichenan.</text>
</comment>
<keyword evidence="8" id="KW-0964">Secreted</keyword>
<keyword evidence="6" id="KW-1003">Cell membrane</keyword>
<dbReference type="EMBL" id="JAAAUY010000144">
    <property type="protein sequence ID" value="KAF9334513.1"/>
    <property type="molecule type" value="Genomic_DNA"/>
</dbReference>
<evidence type="ECO:0000256" key="21">
    <source>
        <dbReference type="SAM" id="Phobius"/>
    </source>
</evidence>
<evidence type="ECO:0000256" key="12">
    <source>
        <dbReference type="ARBA" id="ARBA00023180"/>
    </source>
</evidence>
<evidence type="ECO:0000256" key="7">
    <source>
        <dbReference type="ARBA" id="ARBA00022512"/>
    </source>
</evidence>
<accession>A0A9P5VNJ7</accession>
<dbReference type="InterPro" id="IPR050732">
    <property type="entry name" value="Beta-glucan_modifiers"/>
</dbReference>
<dbReference type="PANTHER" id="PTHR16631:SF17">
    <property type="entry name" value="GLUCAN ENDO-1,3-BETA-GLUCOSIDASE BTGC"/>
    <property type="match status" value="1"/>
</dbReference>
<evidence type="ECO:0000256" key="5">
    <source>
        <dbReference type="ARBA" id="ARBA00012780"/>
    </source>
</evidence>
<evidence type="ECO:0000256" key="6">
    <source>
        <dbReference type="ARBA" id="ARBA00022475"/>
    </source>
</evidence>
<evidence type="ECO:0000313" key="23">
    <source>
        <dbReference type="Proteomes" id="UP000696485"/>
    </source>
</evidence>
<evidence type="ECO:0000256" key="17">
    <source>
        <dbReference type="ARBA" id="ARBA00042373"/>
    </source>
</evidence>
<dbReference type="GO" id="GO:0071555">
    <property type="term" value="P:cell wall organization"/>
    <property type="evidence" value="ECO:0007669"/>
    <property type="project" value="UniProtKB-KW"/>
</dbReference>
<evidence type="ECO:0000256" key="20">
    <source>
        <dbReference type="SAM" id="MobiDB-lite"/>
    </source>
</evidence>
<keyword evidence="15" id="KW-0624">Polysaccharide degradation</keyword>
<comment type="similarity">
    <text evidence="4 19">Belongs to the glycosyl hydrolase 17 family.</text>
</comment>
<evidence type="ECO:0000256" key="14">
    <source>
        <dbReference type="ARBA" id="ARBA00023316"/>
    </source>
</evidence>
<keyword evidence="13" id="KW-0119">Carbohydrate metabolism</keyword>
<comment type="caution">
    <text evidence="22">The sequence shown here is derived from an EMBL/GenBank/DDBJ whole genome shotgun (WGS) entry which is preliminary data.</text>
</comment>
<dbReference type="PANTHER" id="PTHR16631">
    <property type="entry name" value="GLUCAN 1,3-BETA-GLUCOSIDASE"/>
    <property type="match status" value="1"/>
</dbReference>